<dbReference type="AlphaFoldDB" id="A0A3B7M0D1"/>
<organism evidence="2 3">
    <name type="scientific">Acinetobacter chinensis</name>
    <dbReference type="NCBI Taxonomy" id="2004650"/>
    <lineage>
        <taxon>Bacteria</taxon>
        <taxon>Pseudomonadati</taxon>
        <taxon>Pseudomonadota</taxon>
        <taxon>Gammaproteobacteria</taxon>
        <taxon>Moraxellales</taxon>
        <taxon>Moraxellaceae</taxon>
        <taxon>Acinetobacter</taxon>
    </lineage>
</organism>
<accession>A0A3B7M0D1</accession>
<sequence>MKSWFSPRHHHAEYTDCEMNFKISLLCITHLPLASASFFPDRNIVFYMIRVVEWNADTDRNIILSALYVFSCAVKTMIQFIYIIYTCFL</sequence>
<gene>
    <name evidence="2" type="ORF">CDG60_15220</name>
</gene>
<keyword evidence="1" id="KW-0812">Transmembrane</keyword>
<name>A0A3B7M0D1_9GAMM</name>
<feature type="transmembrane region" description="Helical" evidence="1">
    <location>
        <begin position="62"/>
        <end position="85"/>
    </location>
</feature>
<dbReference type="Proteomes" id="UP000263753">
    <property type="component" value="Chromosome"/>
</dbReference>
<protein>
    <submittedName>
        <fullName evidence="2">Uncharacterized protein</fullName>
    </submittedName>
</protein>
<dbReference type="KEGG" id="achi:CDG60_15220"/>
<evidence type="ECO:0000256" key="1">
    <source>
        <dbReference type="SAM" id="Phobius"/>
    </source>
</evidence>
<keyword evidence="1" id="KW-1133">Transmembrane helix</keyword>
<dbReference type="EMBL" id="CP032134">
    <property type="protein sequence ID" value="AXY57795.1"/>
    <property type="molecule type" value="Genomic_DNA"/>
</dbReference>
<keyword evidence="1" id="KW-0472">Membrane</keyword>
<proteinExistence type="predicted"/>
<reference evidence="3" key="1">
    <citation type="submission" date="2018-09" db="EMBL/GenBank/DDBJ databases">
        <title>The complete genome of Acinetobacter sp. strain WCHAc010005.</title>
        <authorList>
            <person name="Hu Y."/>
            <person name="Long H."/>
            <person name="Feng Y."/>
            <person name="Zong Z."/>
        </authorList>
    </citation>
    <scope>NUCLEOTIDE SEQUENCE [LARGE SCALE GENOMIC DNA]</scope>
    <source>
        <strain evidence="3">WCHAc010005</strain>
    </source>
</reference>
<evidence type="ECO:0000313" key="2">
    <source>
        <dbReference type="EMBL" id="AXY57795.1"/>
    </source>
</evidence>
<evidence type="ECO:0000313" key="3">
    <source>
        <dbReference type="Proteomes" id="UP000263753"/>
    </source>
</evidence>